<gene>
    <name evidence="3" type="ORF">B5C34_06305</name>
</gene>
<dbReference type="InterPro" id="IPR036663">
    <property type="entry name" value="Fumarylacetoacetase_C_sf"/>
</dbReference>
<dbReference type="RefSeq" id="WP_088711902.1">
    <property type="nucleotide sequence ID" value="NZ_NFZT01000001.1"/>
</dbReference>
<evidence type="ECO:0000256" key="1">
    <source>
        <dbReference type="ARBA" id="ARBA00023239"/>
    </source>
</evidence>
<dbReference type="PANTHER" id="PTHR30143">
    <property type="entry name" value="ACID HYDRATASE"/>
    <property type="match status" value="1"/>
</dbReference>
<proteinExistence type="predicted"/>
<evidence type="ECO:0000313" key="3">
    <source>
        <dbReference type="EMBL" id="OWV33115.1"/>
    </source>
</evidence>
<dbReference type="InterPro" id="IPR050772">
    <property type="entry name" value="Hydratase-Decarb/MhpD_sf"/>
</dbReference>
<dbReference type="Pfam" id="PF01557">
    <property type="entry name" value="FAA_hydrolase"/>
    <property type="match status" value="1"/>
</dbReference>
<comment type="caution">
    <text evidence="3">The sequence shown here is derived from an EMBL/GenBank/DDBJ whole genome shotgun (WGS) entry which is preliminary data.</text>
</comment>
<feature type="domain" description="Fumarylacetoacetase-like C-terminal" evidence="2">
    <location>
        <begin position="70"/>
        <end position="253"/>
    </location>
</feature>
<dbReference type="GO" id="GO:0008684">
    <property type="term" value="F:2-oxopent-4-enoate hydratase activity"/>
    <property type="evidence" value="ECO:0007669"/>
    <property type="project" value="TreeGrafter"/>
</dbReference>
<dbReference type="PANTHER" id="PTHR30143:SF0">
    <property type="entry name" value="2-KETO-4-PENTENOATE HYDRATASE"/>
    <property type="match status" value="1"/>
</dbReference>
<dbReference type="GO" id="GO:0005737">
    <property type="term" value="C:cytoplasm"/>
    <property type="evidence" value="ECO:0007669"/>
    <property type="project" value="TreeGrafter"/>
</dbReference>
<evidence type="ECO:0000259" key="2">
    <source>
        <dbReference type="Pfam" id="PF01557"/>
    </source>
</evidence>
<protein>
    <submittedName>
        <fullName evidence="3">2-keto-4-pentenoate hydratase</fullName>
    </submittedName>
</protein>
<dbReference type="OrthoDB" id="9792137at2"/>
<organism evidence="3 4">
    <name type="scientific">Pacificimonas flava</name>
    <dbReference type="NCBI Taxonomy" id="1234595"/>
    <lineage>
        <taxon>Bacteria</taxon>
        <taxon>Pseudomonadati</taxon>
        <taxon>Pseudomonadota</taxon>
        <taxon>Alphaproteobacteria</taxon>
        <taxon>Sphingomonadales</taxon>
        <taxon>Sphingosinicellaceae</taxon>
        <taxon>Pacificimonas</taxon>
    </lineage>
</organism>
<accession>A0A219B436</accession>
<dbReference type="Gene3D" id="3.90.850.10">
    <property type="entry name" value="Fumarylacetoacetase-like, C-terminal domain"/>
    <property type="match status" value="1"/>
</dbReference>
<dbReference type="AlphaFoldDB" id="A0A219B436"/>
<dbReference type="EMBL" id="NFZT01000001">
    <property type="protein sequence ID" value="OWV33115.1"/>
    <property type="molecule type" value="Genomic_DNA"/>
</dbReference>
<sequence>MTTQALAERLDSAYSTGVVAPIAGELSPCDIPTAYAVQMAQVARWQASGRRVAGRKIGITSFAVQRQLDVDTPDFGHVMADMIYGDGDVLPYERLQQPRAEAEVALILDRDIDVDCPNVADIVASTGWVMPALEIVGSRIADWKISIFDTIADNASSNLVVLGGPARRLDGLDLSGCAMTMELNGETVSSGRGSDCLGNPLNAAVWLARAARDYGSPLRKGEVILTGALGPMVSVAAGDTLHASIGGLGTVSTSFSNSDQETNA</sequence>
<dbReference type="SUPFAM" id="SSF56529">
    <property type="entry name" value="FAH"/>
    <property type="match status" value="1"/>
</dbReference>
<evidence type="ECO:0000313" key="4">
    <source>
        <dbReference type="Proteomes" id="UP000198462"/>
    </source>
</evidence>
<name>A0A219B436_9SPHN</name>
<keyword evidence="1" id="KW-0456">Lyase</keyword>
<dbReference type="Proteomes" id="UP000198462">
    <property type="component" value="Unassembled WGS sequence"/>
</dbReference>
<reference evidence="4" key="1">
    <citation type="submission" date="2017-05" db="EMBL/GenBank/DDBJ databases">
        <authorList>
            <person name="Lin X."/>
        </authorList>
    </citation>
    <scope>NUCLEOTIDE SEQUENCE [LARGE SCALE GENOMIC DNA]</scope>
    <source>
        <strain evidence="4">JLT2012</strain>
    </source>
</reference>
<keyword evidence="4" id="KW-1185">Reference proteome</keyword>
<dbReference type="InterPro" id="IPR011234">
    <property type="entry name" value="Fumarylacetoacetase-like_C"/>
</dbReference>